<evidence type="ECO:0000256" key="1">
    <source>
        <dbReference type="SAM" id="MobiDB-lite"/>
    </source>
</evidence>
<dbReference type="InParanoid" id="H3GT93"/>
<evidence type="ECO:0000313" key="4">
    <source>
        <dbReference type="Proteomes" id="UP000005238"/>
    </source>
</evidence>
<dbReference type="SMART" id="SM01083">
    <property type="entry name" value="Cir_N"/>
    <property type="match status" value="1"/>
</dbReference>
<dbReference type="EMBL" id="DS566045">
    <property type="status" value="NOT_ANNOTATED_CDS"/>
    <property type="molecule type" value="Genomic_DNA"/>
</dbReference>
<evidence type="ECO:0000259" key="2">
    <source>
        <dbReference type="SMART" id="SM01083"/>
    </source>
</evidence>
<dbReference type="GO" id="GO:0005634">
    <property type="term" value="C:nucleus"/>
    <property type="evidence" value="ECO:0000318"/>
    <property type="project" value="GO_Central"/>
</dbReference>
<dbReference type="EnsemblProtists" id="Phyra80321">
    <property type="protein sequence ID" value="Phyra80321"/>
    <property type="gene ID" value="Phyra80321"/>
</dbReference>
<dbReference type="STRING" id="164328.H3GT93"/>
<organism evidence="3 4">
    <name type="scientific">Phytophthora ramorum</name>
    <name type="common">Sudden oak death agent</name>
    <dbReference type="NCBI Taxonomy" id="164328"/>
    <lineage>
        <taxon>Eukaryota</taxon>
        <taxon>Sar</taxon>
        <taxon>Stramenopiles</taxon>
        <taxon>Oomycota</taxon>
        <taxon>Peronosporomycetes</taxon>
        <taxon>Peronosporales</taxon>
        <taxon>Peronosporaceae</taxon>
        <taxon>Phytophthora</taxon>
    </lineage>
</organism>
<keyword evidence="4" id="KW-1185">Reference proteome</keyword>
<dbReference type="VEuPathDB" id="FungiDB:KRP22_9349"/>
<feature type="region of interest" description="Disordered" evidence="1">
    <location>
        <begin position="27"/>
        <end position="62"/>
    </location>
</feature>
<protein>
    <recommendedName>
        <fullName evidence="2">CBF1-interacting co-repressor CIR N-terminal domain-containing protein</fullName>
    </recommendedName>
</protein>
<dbReference type="GO" id="GO:0003714">
    <property type="term" value="F:transcription corepressor activity"/>
    <property type="evidence" value="ECO:0000318"/>
    <property type="project" value="GO_Central"/>
</dbReference>
<dbReference type="Pfam" id="PF10197">
    <property type="entry name" value="Cir_N"/>
    <property type="match status" value="1"/>
</dbReference>
<dbReference type="PANTHER" id="PTHR13151">
    <property type="entry name" value="CBF1 INTERACTING COREPRESSOR CIR"/>
    <property type="match status" value="1"/>
</dbReference>
<accession>H3GT93</accession>
<evidence type="ECO:0000313" key="3">
    <source>
        <dbReference type="EnsemblProtists" id="Phyra80321"/>
    </source>
</evidence>
<proteinExistence type="predicted"/>
<name>H3GT93_PHYRM</name>
<dbReference type="VEuPathDB" id="FungiDB:KRP23_9023"/>
<reference evidence="4" key="1">
    <citation type="journal article" date="2006" name="Science">
        <title>Phytophthora genome sequences uncover evolutionary origins and mechanisms of pathogenesis.</title>
        <authorList>
            <person name="Tyler B.M."/>
            <person name="Tripathy S."/>
            <person name="Zhang X."/>
            <person name="Dehal P."/>
            <person name="Jiang R.H."/>
            <person name="Aerts A."/>
            <person name="Arredondo F.D."/>
            <person name="Baxter L."/>
            <person name="Bensasson D."/>
            <person name="Beynon J.L."/>
            <person name="Chapman J."/>
            <person name="Damasceno C.M."/>
            <person name="Dorrance A.E."/>
            <person name="Dou D."/>
            <person name="Dickerman A.W."/>
            <person name="Dubchak I.L."/>
            <person name="Garbelotto M."/>
            <person name="Gijzen M."/>
            <person name="Gordon S.G."/>
            <person name="Govers F."/>
            <person name="Grunwald N.J."/>
            <person name="Huang W."/>
            <person name="Ivors K.L."/>
            <person name="Jones R.W."/>
            <person name="Kamoun S."/>
            <person name="Krampis K."/>
            <person name="Lamour K.H."/>
            <person name="Lee M.K."/>
            <person name="McDonald W.H."/>
            <person name="Medina M."/>
            <person name="Meijer H.J."/>
            <person name="Nordberg E.K."/>
            <person name="Maclean D.J."/>
            <person name="Ospina-Giraldo M.D."/>
            <person name="Morris P.F."/>
            <person name="Phuntumart V."/>
            <person name="Putnam N.H."/>
            <person name="Rash S."/>
            <person name="Rose J.K."/>
            <person name="Sakihama Y."/>
            <person name="Salamov A.A."/>
            <person name="Savidor A."/>
            <person name="Scheuring C.F."/>
            <person name="Smith B.M."/>
            <person name="Sobral B.W."/>
            <person name="Terry A."/>
            <person name="Torto-Alalibo T.A."/>
            <person name="Win J."/>
            <person name="Xu Z."/>
            <person name="Zhang H."/>
            <person name="Grigoriev I.V."/>
            <person name="Rokhsar D.S."/>
            <person name="Boore J.L."/>
        </authorList>
    </citation>
    <scope>NUCLEOTIDE SEQUENCE [LARGE SCALE GENOMIC DNA]</scope>
    <source>
        <strain evidence="4">Pr102</strain>
    </source>
</reference>
<dbReference type="Proteomes" id="UP000005238">
    <property type="component" value="Unassembled WGS sequence"/>
</dbReference>
<feature type="region of interest" description="Disordered" evidence="1">
    <location>
        <begin position="235"/>
        <end position="254"/>
    </location>
</feature>
<feature type="compositionally biased region" description="Basic and acidic residues" evidence="1">
    <location>
        <begin position="28"/>
        <end position="48"/>
    </location>
</feature>
<dbReference type="PANTHER" id="PTHR13151:SF2">
    <property type="entry name" value="COREPRESSOR INTERACTING WITH RBPJ 1"/>
    <property type="match status" value="1"/>
</dbReference>
<dbReference type="InterPro" id="IPR040014">
    <property type="entry name" value="CIR1"/>
</dbReference>
<dbReference type="HOGENOM" id="CLU_062343_0_0_1"/>
<feature type="compositionally biased region" description="Low complexity" evidence="1">
    <location>
        <begin position="49"/>
        <end position="62"/>
    </location>
</feature>
<dbReference type="InterPro" id="IPR019339">
    <property type="entry name" value="CIR_N_dom"/>
</dbReference>
<dbReference type="eggNOG" id="KOG3794">
    <property type="taxonomic scope" value="Eukaryota"/>
</dbReference>
<feature type="domain" description="CBF1-interacting co-repressor CIR N-terminal" evidence="2">
    <location>
        <begin position="10"/>
        <end position="46"/>
    </location>
</feature>
<sequence length="254" mass="29325">MSLKFLGQKSWHPANKANQKRIWVAEQTAREHEEREKDKAKEVRKARDALQAQQAAADAGDAAAARRVASQQVNFLYAAPPGLPEAKETKEYPHQTQLQEDEAVREFRRKADRRAEPQRKLERYVGRKADETLTIRDQVERFPMLKDAPVQGKYTESIRVNFKPVGVQLRNVRCIRCGQWGHQSGDRECKLRDQNPNDATRQRWEDPVTEINKLKSAKQDLELRRAALPLEMQEGGEEFEILQSDDEKEIAEEA</sequence>
<dbReference type="AlphaFoldDB" id="H3GT93"/>
<dbReference type="OMA" id="KSWHPAN"/>
<reference evidence="3" key="2">
    <citation type="submission" date="2015-06" db="UniProtKB">
        <authorList>
            <consortium name="EnsemblProtists"/>
        </authorList>
    </citation>
    <scope>IDENTIFICATION</scope>
    <source>
        <strain evidence="3">Pr102</strain>
    </source>
</reference>
<dbReference type="GO" id="GO:0045892">
    <property type="term" value="P:negative regulation of DNA-templated transcription"/>
    <property type="evidence" value="ECO:0000318"/>
    <property type="project" value="GO_Central"/>
</dbReference>